<dbReference type="PANTHER" id="PTHR46644:SF2">
    <property type="entry name" value="DNA REPAIR PROTEIN XRCC2"/>
    <property type="match status" value="1"/>
</dbReference>
<organism evidence="1 2">
    <name type="scientific">Stereocaulon virgatum</name>
    <dbReference type="NCBI Taxonomy" id="373712"/>
    <lineage>
        <taxon>Eukaryota</taxon>
        <taxon>Fungi</taxon>
        <taxon>Dikarya</taxon>
        <taxon>Ascomycota</taxon>
        <taxon>Pezizomycotina</taxon>
        <taxon>Lecanoromycetes</taxon>
        <taxon>OSLEUM clade</taxon>
        <taxon>Lecanoromycetidae</taxon>
        <taxon>Lecanorales</taxon>
        <taxon>Lecanorineae</taxon>
        <taxon>Stereocaulaceae</taxon>
        <taxon>Stereocaulon</taxon>
    </lineage>
</organism>
<evidence type="ECO:0008006" key="3">
    <source>
        <dbReference type="Google" id="ProtNLM"/>
    </source>
</evidence>
<dbReference type="Proteomes" id="UP001590950">
    <property type="component" value="Unassembled WGS sequence"/>
</dbReference>
<name>A0ABR4AJP1_9LECA</name>
<dbReference type="CDD" id="cd19490">
    <property type="entry name" value="XRCC2"/>
    <property type="match status" value="1"/>
</dbReference>
<proteinExistence type="predicted"/>
<comment type="caution">
    <text evidence="1">The sequence shown here is derived from an EMBL/GenBank/DDBJ whole genome shotgun (WGS) entry which is preliminary data.</text>
</comment>
<evidence type="ECO:0000313" key="2">
    <source>
        <dbReference type="Proteomes" id="UP001590950"/>
    </source>
</evidence>
<reference evidence="1 2" key="1">
    <citation type="submission" date="2024-09" db="EMBL/GenBank/DDBJ databases">
        <title>Rethinking Asexuality: The Enigmatic Case of Functional Sexual Genes in Lepraria (Stereocaulaceae).</title>
        <authorList>
            <person name="Doellman M."/>
            <person name="Sun Y."/>
            <person name="Barcenas-Pena A."/>
            <person name="Lumbsch H.T."/>
            <person name="Grewe F."/>
        </authorList>
    </citation>
    <scope>NUCLEOTIDE SEQUENCE [LARGE SCALE GENOMIC DNA]</scope>
    <source>
        <strain evidence="1 2">Mercado 3170</strain>
    </source>
</reference>
<keyword evidence="2" id="KW-1185">Reference proteome</keyword>
<protein>
    <recommendedName>
        <fullName evidence="3">DNA recombination and repair protein Rad51-like C-terminal domain-containing protein</fullName>
    </recommendedName>
</protein>
<evidence type="ECO:0000313" key="1">
    <source>
        <dbReference type="EMBL" id="KAL2045303.1"/>
    </source>
</evidence>
<dbReference type="EMBL" id="JBEFKJ010000007">
    <property type="protein sequence ID" value="KAL2045303.1"/>
    <property type="molecule type" value="Genomic_DNA"/>
</dbReference>
<accession>A0ABR4AJP1</accession>
<sequence length="388" mass="43704">MSAETLGVDLLREVKEEGLDELLHSLRELENSSSAPLSFPPLDRLLNVFQNQPTTRQQQLCHTQWPTEHHEVQQVPPILKEKPPPVIEITGATACSGKTQLLYHIVSISLLPSNYKDIFSFGKGHAVVLFDLSSKFSILRLRDIMHGRVSSICSMGSLKIPSQELSSMISECLINLHIFRPQESSSFISTLDGLSSYLLAQTPTHFSTNCPLGILAINDLSSFLWQDRLDADEEPGLSTNHMKEKANNNLLLQRYRTLVLSLRHMQRLFSCTIVATNRGLTPITSVASHRALRPQLPSIWNNFCTVKVVVERVRVPKFGPGMSAEEAVTEKEQRWEAVEKSGFAGWVNWWRSEDWKEEVREGLRTLERGGSFSFQVLEEGIVVADNDS</sequence>
<gene>
    <name evidence="1" type="ORF">N7G274_002386</name>
</gene>
<dbReference type="InterPro" id="IPR030547">
    <property type="entry name" value="XRCC2"/>
</dbReference>
<dbReference type="Gene3D" id="3.40.50.300">
    <property type="entry name" value="P-loop containing nucleotide triphosphate hydrolases"/>
    <property type="match status" value="1"/>
</dbReference>
<dbReference type="SUPFAM" id="SSF52540">
    <property type="entry name" value="P-loop containing nucleoside triphosphate hydrolases"/>
    <property type="match status" value="1"/>
</dbReference>
<dbReference type="PANTHER" id="PTHR46644">
    <property type="entry name" value="DNA REPAIR PROTEIN XRCC2"/>
    <property type="match status" value="1"/>
</dbReference>
<dbReference type="InterPro" id="IPR027417">
    <property type="entry name" value="P-loop_NTPase"/>
</dbReference>